<reference evidence="1 2" key="1">
    <citation type="journal article" date="2021" name="Elife">
        <title>Chloroplast acquisition without the gene transfer in kleptoplastic sea slugs, Plakobranchus ocellatus.</title>
        <authorList>
            <person name="Maeda T."/>
            <person name="Takahashi S."/>
            <person name="Yoshida T."/>
            <person name="Shimamura S."/>
            <person name="Takaki Y."/>
            <person name="Nagai Y."/>
            <person name="Toyoda A."/>
            <person name="Suzuki Y."/>
            <person name="Arimoto A."/>
            <person name="Ishii H."/>
            <person name="Satoh N."/>
            <person name="Nishiyama T."/>
            <person name="Hasebe M."/>
            <person name="Maruyama T."/>
            <person name="Minagawa J."/>
            <person name="Obokata J."/>
            <person name="Shigenobu S."/>
        </authorList>
    </citation>
    <scope>NUCLEOTIDE SEQUENCE [LARGE SCALE GENOMIC DNA]</scope>
</reference>
<accession>A0AAV4DZ79</accession>
<dbReference type="EMBL" id="BLXT01008474">
    <property type="protein sequence ID" value="GFO49342.1"/>
    <property type="molecule type" value="Genomic_DNA"/>
</dbReference>
<comment type="caution">
    <text evidence="1">The sequence shown here is derived from an EMBL/GenBank/DDBJ whole genome shotgun (WGS) entry which is preliminary data.</text>
</comment>
<name>A0AAV4DZ79_9GAST</name>
<keyword evidence="2" id="KW-1185">Reference proteome</keyword>
<organism evidence="1 2">
    <name type="scientific">Plakobranchus ocellatus</name>
    <dbReference type="NCBI Taxonomy" id="259542"/>
    <lineage>
        <taxon>Eukaryota</taxon>
        <taxon>Metazoa</taxon>
        <taxon>Spiralia</taxon>
        <taxon>Lophotrochozoa</taxon>
        <taxon>Mollusca</taxon>
        <taxon>Gastropoda</taxon>
        <taxon>Heterobranchia</taxon>
        <taxon>Euthyneura</taxon>
        <taxon>Panpulmonata</taxon>
        <taxon>Sacoglossa</taxon>
        <taxon>Placobranchoidea</taxon>
        <taxon>Plakobranchidae</taxon>
        <taxon>Plakobranchus</taxon>
    </lineage>
</organism>
<evidence type="ECO:0000313" key="1">
    <source>
        <dbReference type="EMBL" id="GFO49342.1"/>
    </source>
</evidence>
<dbReference type="Proteomes" id="UP000735302">
    <property type="component" value="Unassembled WGS sequence"/>
</dbReference>
<proteinExistence type="predicted"/>
<evidence type="ECO:0000313" key="2">
    <source>
        <dbReference type="Proteomes" id="UP000735302"/>
    </source>
</evidence>
<protein>
    <submittedName>
        <fullName evidence="1">Uncharacterized protein</fullName>
    </submittedName>
</protein>
<sequence length="128" mass="13809">MPRRGAFMIVEQAFHLLINTNDDEFSDNDSELDLAHSHEISLLVPTTPAFLSTLDVSSASPLRSDVPSAISTTSGLPSVIPSIRDGPSNILFTSDGSCVEDDNIPPKVASCLRSLLKSAIRQCTTFYL</sequence>
<gene>
    <name evidence="1" type="ORF">PoB_007584700</name>
</gene>
<dbReference type="AlphaFoldDB" id="A0AAV4DZ79"/>